<reference evidence="2" key="1">
    <citation type="journal article" date="2013" name="Science">
        <title>The Amborella genome and the evolution of flowering plants.</title>
        <authorList>
            <consortium name="Amborella Genome Project"/>
        </authorList>
    </citation>
    <scope>NUCLEOTIDE SEQUENCE [LARGE SCALE GENOMIC DNA]</scope>
</reference>
<evidence type="ECO:0000313" key="2">
    <source>
        <dbReference type="Proteomes" id="UP000017836"/>
    </source>
</evidence>
<gene>
    <name evidence="1" type="ORF">AMTR_s00016p00085540</name>
</gene>
<accession>W1PEL1</accession>
<organism evidence="1 2">
    <name type="scientific">Amborella trichopoda</name>
    <dbReference type="NCBI Taxonomy" id="13333"/>
    <lineage>
        <taxon>Eukaryota</taxon>
        <taxon>Viridiplantae</taxon>
        <taxon>Streptophyta</taxon>
        <taxon>Embryophyta</taxon>
        <taxon>Tracheophyta</taxon>
        <taxon>Spermatophyta</taxon>
        <taxon>Magnoliopsida</taxon>
        <taxon>Amborellales</taxon>
        <taxon>Amborellaceae</taxon>
        <taxon>Amborella</taxon>
    </lineage>
</organism>
<dbReference type="HOGENOM" id="CLU_2815796_0_0_1"/>
<dbReference type="Proteomes" id="UP000017836">
    <property type="component" value="Unassembled WGS sequence"/>
</dbReference>
<proteinExistence type="predicted"/>
<dbReference type="AlphaFoldDB" id="W1PEL1"/>
<evidence type="ECO:0000313" key="1">
    <source>
        <dbReference type="EMBL" id="ERN06134.1"/>
    </source>
</evidence>
<keyword evidence="2" id="KW-1185">Reference proteome</keyword>
<sequence>MAGLIKDLAQPLTGPALESSWSGHGATFCCPNISFIGPDYLGTASPTIFCPHQRPRSQMEENGSEQF</sequence>
<name>W1PEL1_AMBTC</name>
<dbReference type="EMBL" id="KI393908">
    <property type="protein sequence ID" value="ERN06134.1"/>
    <property type="molecule type" value="Genomic_DNA"/>
</dbReference>
<dbReference type="Gramene" id="ERN06134">
    <property type="protein sequence ID" value="ERN06134"/>
    <property type="gene ID" value="AMTR_s00016p00085540"/>
</dbReference>
<protein>
    <submittedName>
        <fullName evidence="1">Uncharacterized protein</fullName>
    </submittedName>
</protein>